<protein>
    <submittedName>
        <fullName evidence="2">Uncharacterized protein</fullName>
    </submittedName>
</protein>
<feature type="compositionally biased region" description="Basic residues" evidence="1">
    <location>
        <begin position="1"/>
        <end position="19"/>
    </location>
</feature>
<proteinExistence type="predicted"/>
<accession>A0A8X7C2R0</accession>
<comment type="caution">
    <text evidence="2">The sequence shown here is derived from an EMBL/GenBank/DDBJ whole genome shotgun (WGS) entry which is preliminary data.</text>
</comment>
<keyword evidence="3" id="KW-1185">Reference proteome</keyword>
<gene>
    <name evidence="2" type="ORF">TNIN_254291</name>
</gene>
<evidence type="ECO:0000313" key="2">
    <source>
        <dbReference type="EMBL" id="GFY51948.1"/>
    </source>
</evidence>
<reference evidence="2" key="1">
    <citation type="submission" date="2020-08" db="EMBL/GenBank/DDBJ databases">
        <title>Multicomponent nature underlies the extraordinary mechanical properties of spider dragline silk.</title>
        <authorList>
            <person name="Kono N."/>
            <person name="Nakamura H."/>
            <person name="Mori M."/>
            <person name="Yoshida Y."/>
            <person name="Ohtoshi R."/>
            <person name="Malay A.D."/>
            <person name="Moran D.A.P."/>
            <person name="Tomita M."/>
            <person name="Numata K."/>
            <person name="Arakawa K."/>
        </authorList>
    </citation>
    <scope>NUCLEOTIDE SEQUENCE</scope>
</reference>
<feature type="region of interest" description="Disordered" evidence="1">
    <location>
        <begin position="1"/>
        <end position="42"/>
    </location>
</feature>
<organism evidence="2 3">
    <name type="scientific">Trichonephila inaurata madagascariensis</name>
    <dbReference type="NCBI Taxonomy" id="2747483"/>
    <lineage>
        <taxon>Eukaryota</taxon>
        <taxon>Metazoa</taxon>
        <taxon>Ecdysozoa</taxon>
        <taxon>Arthropoda</taxon>
        <taxon>Chelicerata</taxon>
        <taxon>Arachnida</taxon>
        <taxon>Araneae</taxon>
        <taxon>Araneomorphae</taxon>
        <taxon>Entelegynae</taxon>
        <taxon>Araneoidea</taxon>
        <taxon>Nephilidae</taxon>
        <taxon>Trichonephila</taxon>
        <taxon>Trichonephila inaurata</taxon>
    </lineage>
</organism>
<name>A0A8X7C2R0_9ARAC</name>
<dbReference type="AlphaFoldDB" id="A0A8X7C2R0"/>
<evidence type="ECO:0000256" key="1">
    <source>
        <dbReference type="SAM" id="MobiDB-lite"/>
    </source>
</evidence>
<dbReference type="EMBL" id="BMAV01008394">
    <property type="protein sequence ID" value="GFY51948.1"/>
    <property type="molecule type" value="Genomic_DNA"/>
</dbReference>
<sequence length="135" mass="15471">MKRKGSFRRKSLVRKKRGKNVTPLQTIGTEPTDISGPKNARSSPSKFCILFTIIVPILHPLKYTCAVALRFELKIPFCDTLPRRDQRARDHKQQIQSLDGKKRKKRWRYQGQVSVPFISASPSPLLPTLRCVALM</sequence>
<evidence type="ECO:0000313" key="3">
    <source>
        <dbReference type="Proteomes" id="UP000886998"/>
    </source>
</evidence>
<dbReference type="Proteomes" id="UP000886998">
    <property type="component" value="Unassembled WGS sequence"/>
</dbReference>